<keyword evidence="2" id="KW-1185">Reference proteome</keyword>
<protein>
    <submittedName>
        <fullName evidence="1">Uncharacterized protein</fullName>
    </submittedName>
</protein>
<evidence type="ECO:0000313" key="2">
    <source>
        <dbReference type="Proteomes" id="UP001348369"/>
    </source>
</evidence>
<dbReference type="Proteomes" id="UP001348369">
    <property type="component" value="Chromosome"/>
</dbReference>
<name>A0ACD4ZUC3_9ACTN</name>
<reference evidence="1" key="1">
    <citation type="submission" date="2022-10" db="EMBL/GenBank/DDBJ databases">
        <title>The complete genomes of actinobacterial strains from the NBC collection.</title>
        <authorList>
            <person name="Joergensen T.S."/>
            <person name="Alvarez Arevalo M."/>
            <person name="Sterndorff E.B."/>
            <person name="Faurdal D."/>
            <person name="Vuksanovic O."/>
            <person name="Mourched A.-S."/>
            <person name="Charusanti P."/>
            <person name="Shaw S."/>
            <person name="Blin K."/>
            <person name="Weber T."/>
        </authorList>
    </citation>
    <scope>NUCLEOTIDE SEQUENCE</scope>
    <source>
        <strain evidence="1">NBC 01771</strain>
    </source>
</reference>
<proteinExistence type="predicted"/>
<evidence type="ECO:0000313" key="1">
    <source>
        <dbReference type="EMBL" id="WSC01554.1"/>
    </source>
</evidence>
<accession>A0ACD4ZUC3</accession>
<sequence length="137" mass="15216">MSLADESGTDVEIYRRYGDDSVYVDIRTGAPERLVETLDDIGTTLHSDGPYTWRQLPVEGRTEEEIRQSATGALVILATAGYRTNLDPELFDRATQEALLAYTADMREHYRRQDAARSPRPAHPAAMPGTPAGGKHR</sequence>
<dbReference type="EMBL" id="CP109109">
    <property type="protein sequence ID" value="WSC01554.1"/>
    <property type="molecule type" value="Genomic_DNA"/>
</dbReference>
<organism evidence="1 2">
    <name type="scientific">Streptomyces scopuliridis</name>
    <dbReference type="NCBI Taxonomy" id="452529"/>
    <lineage>
        <taxon>Bacteria</taxon>
        <taxon>Bacillati</taxon>
        <taxon>Actinomycetota</taxon>
        <taxon>Actinomycetes</taxon>
        <taxon>Kitasatosporales</taxon>
        <taxon>Streptomycetaceae</taxon>
        <taxon>Streptomyces</taxon>
    </lineage>
</organism>
<gene>
    <name evidence="1" type="ORF">OG835_34140</name>
</gene>